<keyword evidence="1" id="KW-0812">Transmembrane</keyword>
<keyword evidence="1" id="KW-0472">Membrane</keyword>
<proteinExistence type="predicted"/>
<dbReference type="HOGENOM" id="CLU_098981_1_0_6"/>
<dbReference type="OrthoDB" id="2242787at2"/>
<reference evidence="2 3" key="1">
    <citation type="journal article" date="2012" name="Stand. Genomic Sci.">
        <title>Complete genome sequence of Marinomonas posidonica type strain (IVIA-Po-181(T)).</title>
        <authorList>
            <person name="Lucas-Elio P."/>
            <person name="Goodwin L."/>
            <person name="Woyke T."/>
            <person name="Pitluck S."/>
            <person name="Nolan M."/>
            <person name="Kyrpides N.C."/>
            <person name="Detter J.C."/>
            <person name="Copeland A."/>
            <person name="Lu M."/>
            <person name="Bruce D."/>
            <person name="Detter C."/>
            <person name="Tapia R."/>
            <person name="Han S."/>
            <person name="Land M.L."/>
            <person name="Ivanova N."/>
            <person name="Mikhailova N."/>
            <person name="Johnston A.W."/>
            <person name="Sanchez-Amat A."/>
        </authorList>
    </citation>
    <scope>NUCLEOTIDE SEQUENCE [LARGE SCALE GENOMIC DNA]</scope>
    <source>
        <strain evidence="3">CECT 7376 / NCIMB 14433 / IVIA-Po-181</strain>
    </source>
</reference>
<gene>
    <name evidence="2" type="ordered locus">Mar181_1128</name>
</gene>
<dbReference type="eggNOG" id="ENOG5030BPJ">
    <property type="taxonomic scope" value="Bacteria"/>
</dbReference>
<feature type="transmembrane region" description="Helical" evidence="1">
    <location>
        <begin position="114"/>
        <end position="132"/>
    </location>
</feature>
<evidence type="ECO:0000313" key="3">
    <source>
        <dbReference type="Proteomes" id="UP000009230"/>
    </source>
</evidence>
<protein>
    <submittedName>
        <fullName evidence="2">Uncharacterized protein</fullName>
    </submittedName>
</protein>
<feature type="transmembrane region" description="Helical" evidence="1">
    <location>
        <begin position="6"/>
        <end position="25"/>
    </location>
</feature>
<dbReference type="STRING" id="491952.Mar181_1128"/>
<name>F6CUR6_MARPP</name>
<dbReference type="Proteomes" id="UP000009230">
    <property type="component" value="Chromosome"/>
</dbReference>
<dbReference type="AlphaFoldDB" id="F6CUR6"/>
<accession>F6CUR6</accession>
<evidence type="ECO:0000256" key="1">
    <source>
        <dbReference type="SAM" id="Phobius"/>
    </source>
</evidence>
<feature type="transmembrane region" description="Helical" evidence="1">
    <location>
        <begin position="144"/>
        <end position="161"/>
    </location>
</feature>
<sequence length="199" mass="22730">MEWNIKFVFSGMAVLLTLVAFLPYLFSIIKGQTRPHVFTWVIWGLTTLIVFFAQYEAQAGWGAWPVGISGGITILVAMAAYCKRADASIHTVDWVFFLAALSSLPFWYVMSDPMWAVILLTTVDMLGFVPTLRKAYVFPYQESARFFVLFILRNTLVLLALEEYSIATALFPFAVNIGCLALLFLVLFRRYQLRTFHKQ</sequence>
<dbReference type="KEGG" id="mpc:Mar181_1128"/>
<keyword evidence="3" id="KW-1185">Reference proteome</keyword>
<dbReference type="EMBL" id="CP002771">
    <property type="protein sequence ID" value="AEF54176.1"/>
    <property type="molecule type" value="Genomic_DNA"/>
</dbReference>
<evidence type="ECO:0000313" key="2">
    <source>
        <dbReference type="EMBL" id="AEF54176.1"/>
    </source>
</evidence>
<feature type="transmembrane region" description="Helical" evidence="1">
    <location>
        <begin position="167"/>
        <end position="188"/>
    </location>
</feature>
<feature type="transmembrane region" description="Helical" evidence="1">
    <location>
        <begin position="89"/>
        <end position="108"/>
    </location>
</feature>
<keyword evidence="1" id="KW-1133">Transmembrane helix</keyword>
<organism evidence="2 3">
    <name type="scientific">Marinomonas posidonica (strain CECT 7376 / NCIMB 14433 / IVIA-Po-181)</name>
    <dbReference type="NCBI Taxonomy" id="491952"/>
    <lineage>
        <taxon>Bacteria</taxon>
        <taxon>Pseudomonadati</taxon>
        <taxon>Pseudomonadota</taxon>
        <taxon>Gammaproteobacteria</taxon>
        <taxon>Oceanospirillales</taxon>
        <taxon>Oceanospirillaceae</taxon>
        <taxon>Marinomonas</taxon>
    </lineage>
</organism>
<feature type="transmembrane region" description="Helical" evidence="1">
    <location>
        <begin position="61"/>
        <end position="82"/>
    </location>
</feature>
<feature type="transmembrane region" description="Helical" evidence="1">
    <location>
        <begin position="37"/>
        <end position="55"/>
    </location>
</feature>